<dbReference type="SUPFAM" id="SSF51445">
    <property type="entry name" value="(Trans)glycosidases"/>
    <property type="match status" value="1"/>
</dbReference>
<keyword evidence="2" id="KW-1185">Reference proteome</keyword>
<evidence type="ECO:0000313" key="1">
    <source>
        <dbReference type="EMBL" id="ASF46450.1"/>
    </source>
</evidence>
<proteinExistence type="predicted"/>
<reference evidence="1 2" key="1">
    <citation type="submission" date="2017-06" db="EMBL/GenBank/DDBJ databases">
        <title>Genome Sequencing of the methanotroph Methylovulum psychrotolerants str. HV10-M2 isolated from a high-altitude environment.</title>
        <authorList>
            <person name="Mateos-Rivera A."/>
        </authorList>
    </citation>
    <scope>NUCLEOTIDE SEQUENCE [LARGE SCALE GENOMIC DNA]</scope>
    <source>
        <strain evidence="1 2">HV10_M2</strain>
    </source>
</reference>
<dbReference type="InterPro" id="IPR017853">
    <property type="entry name" value="GH"/>
</dbReference>
<dbReference type="KEGG" id="mpsy:CEK71_10385"/>
<dbReference type="AlphaFoldDB" id="A0A1Z4BYW3"/>
<name>A0A1Z4BYW3_9GAMM</name>
<gene>
    <name evidence="1" type="ORF">CEK71_10385</name>
</gene>
<dbReference type="Gene3D" id="3.20.20.80">
    <property type="entry name" value="Glycosidases"/>
    <property type="match status" value="1"/>
</dbReference>
<protein>
    <recommendedName>
        <fullName evidence="3">CBM-cenC domain-containing protein</fullName>
    </recommendedName>
</protein>
<organism evidence="1 2">
    <name type="scientific">Methylovulum psychrotolerans</name>
    <dbReference type="NCBI Taxonomy" id="1704499"/>
    <lineage>
        <taxon>Bacteria</taxon>
        <taxon>Pseudomonadati</taxon>
        <taxon>Pseudomonadota</taxon>
        <taxon>Gammaproteobacteria</taxon>
        <taxon>Methylococcales</taxon>
        <taxon>Methylococcaceae</taxon>
        <taxon>Methylovulum</taxon>
    </lineage>
</organism>
<evidence type="ECO:0008006" key="3">
    <source>
        <dbReference type="Google" id="ProtNLM"/>
    </source>
</evidence>
<sequence length="734" mass="79634">MLESMGRTHFSRYGYAFCCVVFCCPVLAASPERHYQVEPQAISAQVPRLGVNLGEWVAWGAGQLSANVLKNPGFEGIIDRAIVLVKAADGVSFSDDTAWTKRPDGFWAGARYDVRSGGAVGQQGLLFDSKAVGKMGLPEFTVIGNAPPLSPGDVVSLTLTNDRRLPSQWWFDNGLLPGQLTVVSEDVRPDSPGLRSLALSPLPGKPVEVLSYLDSIGDRAGKLLPVNGKWQLRLWLKQKSPGAKLTVSFRRLNGGPAFFQETLSASGQWQQLEREFTAQDVGAAGTLSLSLRVEGTEGQIIVDDIELGAVVNAAEGAFRPEVVAALKRLQPGYLRDWQGQLGDTFANRIADSFARRASRYRPGAESTFSYGLPEFLQLAATVGAQPWVIVPPTLGDEELQQFGRYLASQADVWHFKDVLVEFGNENWNSVFRPAGIPAYQAHGEAATRAFRYLLEGANHHPALHTVVNGQYVNPWLSAKYLGGVSNAQTLAVAPYFLFKLNADDDLLSKLFSQDDFYRETRDATRMQGKELSVYEVNLHTTSGTASVASRNTATTSAAAGAALAQRLLTGLNAGISRQCLYTLAQYDAFVEGQQNPRELVKLWGIVRDLGASPRLRPTGLAMEMLNRVLPAAVYPLRPLEPEDKTLTLTALQTPKGWALAAVSAKPAVQTIKVRFPDGADKQHWRLLTLASAAPTDNNEDAEQVRILETPLAAQGGELGFAIPAYGFVVVSAGQ</sequence>
<accession>A0A1Z4BYW3</accession>
<dbReference type="EMBL" id="CP022129">
    <property type="protein sequence ID" value="ASF46450.1"/>
    <property type="molecule type" value="Genomic_DNA"/>
</dbReference>
<evidence type="ECO:0000313" key="2">
    <source>
        <dbReference type="Proteomes" id="UP000197019"/>
    </source>
</evidence>
<dbReference type="Proteomes" id="UP000197019">
    <property type="component" value="Chromosome"/>
</dbReference>